<evidence type="ECO:0000256" key="2">
    <source>
        <dbReference type="ARBA" id="ARBA00022793"/>
    </source>
</evidence>
<dbReference type="SUPFAM" id="SSF53383">
    <property type="entry name" value="PLP-dependent transferases"/>
    <property type="match status" value="1"/>
</dbReference>
<dbReference type="InterPro" id="IPR015422">
    <property type="entry name" value="PyrdxlP-dep_Trfase_small"/>
</dbReference>
<feature type="domain" description="Orn/Lys/Arg decarboxylases family 1 pyridoxal-P attachment site" evidence="6">
    <location>
        <begin position="388"/>
        <end position="402"/>
    </location>
</feature>
<dbReference type="InterPro" id="IPR000310">
    <property type="entry name" value="Orn/Lys/Arg_deCO2ase_major_dom"/>
</dbReference>
<evidence type="ECO:0000313" key="8">
    <source>
        <dbReference type="Proteomes" id="UP000030060"/>
    </source>
</evidence>
<dbReference type="GO" id="GO:0030170">
    <property type="term" value="F:pyridoxal phosphate binding"/>
    <property type="evidence" value="ECO:0007669"/>
    <property type="project" value="TreeGrafter"/>
</dbReference>
<evidence type="ECO:0000256" key="4">
    <source>
        <dbReference type="ARBA" id="ARBA00023239"/>
    </source>
</evidence>
<keyword evidence="2" id="KW-0210">Decarboxylase</keyword>
<dbReference type="GO" id="GO:0008792">
    <property type="term" value="F:arginine decarboxylase activity"/>
    <property type="evidence" value="ECO:0007669"/>
    <property type="project" value="TreeGrafter"/>
</dbReference>
<keyword evidence="3 5" id="KW-0663">Pyridoxal phosphate</keyword>
<dbReference type="GO" id="GO:0006527">
    <property type="term" value="P:L-arginine catabolic process"/>
    <property type="evidence" value="ECO:0007669"/>
    <property type="project" value="TreeGrafter"/>
</dbReference>
<dbReference type="InterPro" id="IPR015421">
    <property type="entry name" value="PyrdxlP-dep_Trfase_major"/>
</dbReference>
<dbReference type="PANTHER" id="PTHR45229:SF3">
    <property type="entry name" value="BIODEGRADATIVE ARGININE DECARBOXYLASE"/>
    <property type="match status" value="1"/>
</dbReference>
<protein>
    <submittedName>
        <fullName evidence="7">Lysine decarboxylase</fullName>
    </submittedName>
</protein>
<sequence length="751" mass="82666">MYKDLKFPVLIVHRDIKADTVAGDRVRGIARELEQEGFSIFSAVDYAEGRLVASTHHGLACMLIAAEGAGENTHLLQNMVELIRLARLRAPNLPIFALGEQVTLENAPADAMSELNQLRGILYLFEDTVPFLARQVARAARTYLDGLLPPFFKALVQHTADSNYSWHTPGHGGGVAYRKSPVGQAFHQFFGENTLRSDLSVSVPELGSLLDHTGPLAEAEARAARNFGADHTFFVINGTSTANKIVWHSMVGRDDLVLVDRNCHKSVLHSIIMTGAIPLYLCPERNELGIIGPIPLSEFSPESIRAKIDASPLTRGRPPKVKMAVVTNSTYDGLCYNAELIKQQLGNSVEVLHFDEAWYAYAAFHEFFAGRYGMGTSRTPDSPLVFTTHSTHKLLAAFSQASMIHVQDGGARQLDRDRFNEAFMMHISTSPQYSIIASLDVASAMMEGPAGRSLLQEMFDEALSFRRALANLRQHIAEEDWWFSIWQPPSVAGIDRVVTADWLLHPEDDWHGFGDVAEDYVLLDPIKVTLVMPGLNAGGALSDCGIPAAVVSKFLWERGLVVEKTGLYSFLVLFSMGITKGKWSTLLTELLEFKRSYDANVSLASCLPSVFAQGPARYQGLGLSDLCNQLHGCYRSNATAKHLKRMYTVLPEIAMKPADAYDQLVRGEVEAVSIDALQGRVAAVMLVPYPPGIPLIMPGERFTESTRSIIDYLAFARTFDSSFPGFVADVHGLQHEDDGSGRCYTVDCIKG</sequence>
<reference evidence="7 8" key="1">
    <citation type="journal article" date="2013" name="Genome Announc.">
        <title>Draft Genome Sequence of Pseudomonas fluorescens LMG 5329, a White Line-Inducing Principle-Producing Bioindicator for the Mushroom Pathogen Pseudomonas tolaasii.</title>
        <authorList>
            <person name="Ghequire M.G."/>
            <person name="Rokni-Zadeh H."/>
            <person name="Zarrineh P."/>
            <person name="De Mot R."/>
        </authorList>
    </citation>
    <scope>NUCLEOTIDE SEQUENCE [LARGE SCALE GENOMIC DNA]</scope>
    <source>
        <strain evidence="7 8">LMG 5329</strain>
    </source>
</reference>
<dbReference type="InterPro" id="IPR015424">
    <property type="entry name" value="PyrdxlP-dep_Trfase"/>
</dbReference>
<dbReference type="Pfam" id="PF03711">
    <property type="entry name" value="OKR_DC_1_C"/>
    <property type="match status" value="1"/>
</dbReference>
<dbReference type="Pfam" id="PF01276">
    <property type="entry name" value="OKR_DC_1"/>
    <property type="match status" value="1"/>
</dbReference>
<evidence type="ECO:0000256" key="5">
    <source>
        <dbReference type="PIRSR" id="PIRSR009393-1"/>
    </source>
</evidence>
<gene>
    <name evidence="7" type="ORF">K814_0106285</name>
</gene>
<evidence type="ECO:0000259" key="6">
    <source>
        <dbReference type="PROSITE" id="PS00703"/>
    </source>
</evidence>
<dbReference type="Gene3D" id="3.40.640.10">
    <property type="entry name" value="Type I PLP-dependent aspartate aminotransferase-like (Major domain)"/>
    <property type="match status" value="1"/>
</dbReference>
<dbReference type="Gene3D" id="3.90.1150.10">
    <property type="entry name" value="Aspartate Aminotransferase, domain 1"/>
    <property type="match status" value="1"/>
</dbReference>
<evidence type="ECO:0000313" key="7">
    <source>
        <dbReference type="EMBL" id="KGE68805.1"/>
    </source>
</evidence>
<dbReference type="Gene3D" id="3.90.100.10">
    <property type="entry name" value="Orn/Lys/Arg decarboxylase, C-terminal domain"/>
    <property type="match status" value="1"/>
</dbReference>
<organism evidence="7 8">
    <name type="scientific">Pseudomonas fluorescens LMG 5329</name>
    <dbReference type="NCBI Taxonomy" id="1324332"/>
    <lineage>
        <taxon>Bacteria</taxon>
        <taxon>Pseudomonadati</taxon>
        <taxon>Pseudomonadota</taxon>
        <taxon>Gammaproteobacteria</taxon>
        <taxon>Pseudomonadales</taxon>
        <taxon>Pseudomonadaceae</taxon>
        <taxon>Pseudomonas</taxon>
    </lineage>
</organism>
<dbReference type="PROSITE" id="PS00703">
    <property type="entry name" value="OKR_DC_1"/>
    <property type="match status" value="1"/>
</dbReference>
<dbReference type="EMBL" id="ASGY01000045">
    <property type="protein sequence ID" value="KGE68805.1"/>
    <property type="molecule type" value="Genomic_DNA"/>
</dbReference>
<dbReference type="AlphaFoldDB" id="A0A0A1Z3E3"/>
<evidence type="ECO:0000256" key="3">
    <source>
        <dbReference type="ARBA" id="ARBA00022898"/>
    </source>
</evidence>
<dbReference type="PIRSF" id="PIRSF009393">
    <property type="entry name" value="Orn_decarb"/>
    <property type="match status" value="1"/>
</dbReference>
<comment type="similarity">
    <text evidence="1">Belongs to the Orn/Lys/Arg decarboxylase class-I family.</text>
</comment>
<evidence type="ECO:0000256" key="1">
    <source>
        <dbReference type="ARBA" id="ARBA00010671"/>
    </source>
</evidence>
<dbReference type="OrthoDB" id="9761189at2"/>
<dbReference type="FunFam" id="3.40.640.10:FF:000008">
    <property type="entry name" value="Lysine decarboxylase, inducible"/>
    <property type="match status" value="1"/>
</dbReference>
<comment type="caution">
    <text evidence="7">The sequence shown here is derived from an EMBL/GenBank/DDBJ whole genome shotgun (WGS) entry which is preliminary data.</text>
</comment>
<dbReference type="RefSeq" id="WP_038843984.1">
    <property type="nucleotide sequence ID" value="NZ_ASGY01000045.1"/>
</dbReference>
<keyword evidence="4" id="KW-0456">Lyase</keyword>
<dbReference type="InterPro" id="IPR011193">
    <property type="entry name" value="Orn/lys/arg_de-COase"/>
</dbReference>
<dbReference type="InterPro" id="IPR005308">
    <property type="entry name" value="OKR_de-COase_N"/>
</dbReference>
<dbReference type="CDD" id="cd00615">
    <property type="entry name" value="Orn_deC_like"/>
    <property type="match status" value="1"/>
</dbReference>
<dbReference type="GO" id="GO:0005829">
    <property type="term" value="C:cytosol"/>
    <property type="evidence" value="ECO:0007669"/>
    <property type="project" value="TreeGrafter"/>
</dbReference>
<feature type="modified residue" description="N6-(pyridoxal phosphate)lysine" evidence="5">
    <location>
        <position position="393"/>
    </location>
</feature>
<dbReference type="InterPro" id="IPR008286">
    <property type="entry name" value="Prn/Lys/Arg_de-COase_C"/>
</dbReference>
<dbReference type="InterPro" id="IPR036633">
    <property type="entry name" value="Prn/Lys/Arg_de-COase_C_sf"/>
</dbReference>
<dbReference type="Proteomes" id="UP000030060">
    <property type="component" value="Unassembled WGS sequence"/>
</dbReference>
<name>A0A0A1Z3E3_PSEFL</name>
<dbReference type="SUPFAM" id="SSF55904">
    <property type="entry name" value="Ornithine decarboxylase C-terminal domain"/>
    <property type="match status" value="1"/>
</dbReference>
<accession>A0A0A1Z3E3</accession>
<proteinExistence type="inferred from homology"/>
<dbReference type="Pfam" id="PF03709">
    <property type="entry name" value="OKR_DC_1_N"/>
    <property type="match status" value="1"/>
</dbReference>
<dbReference type="PANTHER" id="PTHR45229">
    <property type="entry name" value="CONSTITUTIVE ORNITHINE DECARBOXYLASE"/>
    <property type="match status" value="1"/>
</dbReference>
<dbReference type="Gene3D" id="3.40.50.2300">
    <property type="match status" value="1"/>
</dbReference>